<feature type="compositionally biased region" description="Basic and acidic residues" evidence="1">
    <location>
        <begin position="44"/>
        <end position="82"/>
    </location>
</feature>
<evidence type="ECO:0000256" key="1">
    <source>
        <dbReference type="SAM" id="MobiDB-lite"/>
    </source>
</evidence>
<dbReference type="Proteomes" id="UP000199687">
    <property type="component" value="Unassembled WGS sequence"/>
</dbReference>
<feature type="region of interest" description="Disordered" evidence="1">
    <location>
        <begin position="21"/>
        <end position="82"/>
    </location>
</feature>
<gene>
    <name evidence="2" type="ORF">SAMN04487944_1295</name>
</gene>
<protein>
    <submittedName>
        <fullName evidence="2">Uncharacterized protein</fullName>
    </submittedName>
</protein>
<accession>A0A1H9VWS6</accession>
<reference evidence="2 3" key="1">
    <citation type="submission" date="2016-10" db="EMBL/GenBank/DDBJ databases">
        <authorList>
            <person name="de Groot N.N."/>
        </authorList>
    </citation>
    <scope>NUCLEOTIDE SEQUENCE [LARGE SCALE GENOMIC DNA]</scope>
    <source>
        <strain evidence="2 3">CGMCC 1.7727</strain>
    </source>
</reference>
<dbReference type="EMBL" id="FOGL01000029">
    <property type="protein sequence ID" value="SES26072.1"/>
    <property type="molecule type" value="Genomic_DNA"/>
</dbReference>
<dbReference type="AlphaFoldDB" id="A0A1H9VWS6"/>
<name>A0A1H9VWS6_9BACI</name>
<keyword evidence="3" id="KW-1185">Reference proteome</keyword>
<proteinExistence type="predicted"/>
<organism evidence="2 3">
    <name type="scientific">Gracilibacillus ureilyticus</name>
    <dbReference type="NCBI Taxonomy" id="531814"/>
    <lineage>
        <taxon>Bacteria</taxon>
        <taxon>Bacillati</taxon>
        <taxon>Bacillota</taxon>
        <taxon>Bacilli</taxon>
        <taxon>Bacillales</taxon>
        <taxon>Bacillaceae</taxon>
        <taxon>Gracilibacillus</taxon>
    </lineage>
</organism>
<sequence length="82" mass="9858">MSENKKVIYVKDLVIKADNVRIEPSRSQRPDPLFGPRKQTLGEAEEREHRHEELEDIADDRKDHHHDKENDRDDDRKPFSWL</sequence>
<dbReference type="OrthoDB" id="2974714at2"/>
<evidence type="ECO:0000313" key="3">
    <source>
        <dbReference type="Proteomes" id="UP000199687"/>
    </source>
</evidence>
<dbReference type="RefSeq" id="WP_089744225.1">
    <property type="nucleotide sequence ID" value="NZ_FOGL01000029.1"/>
</dbReference>
<evidence type="ECO:0000313" key="2">
    <source>
        <dbReference type="EMBL" id="SES26072.1"/>
    </source>
</evidence>
<dbReference type="STRING" id="531814.SAMN04487944_1295"/>